<dbReference type="InterPro" id="IPR007492">
    <property type="entry name" value="LytTR_DNA-bd_dom"/>
</dbReference>
<dbReference type="AlphaFoldDB" id="W0FI99"/>
<organism evidence="2">
    <name type="scientific">uncultured bacterium Contig26</name>
    <dbReference type="NCBI Taxonomy" id="1393545"/>
    <lineage>
        <taxon>Bacteria</taxon>
        <taxon>environmental samples</taxon>
    </lineage>
</organism>
<dbReference type="GO" id="GO:0003677">
    <property type="term" value="F:DNA binding"/>
    <property type="evidence" value="ECO:0007669"/>
    <property type="project" value="UniProtKB-KW"/>
</dbReference>
<dbReference type="PANTHER" id="PTHR37299:SF4">
    <property type="entry name" value="TRANSCRIPTIONAL REGULATOR"/>
    <property type="match status" value="1"/>
</dbReference>
<sequence length="158" mass="18464">MYDEIIKKKGGRGMKVRLDISEEYKEPYAVIYADRVTDEIRRVMDIFSGDRTPITALQNEEELIVLQPEEIYMVRVENGDTIIYGEKKKYRSRKRLYEIGRQLGKQFMQISRTTLINLSCMDSIEPGFGGTLLLKLKNGCKDYVSRTYLPEFKKYLGL</sequence>
<accession>W0FI99</accession>
<dbReference type="Gene3D" id="2.40.50.1020">
    <property type="entry name" value="LytTr DNA-binding domain"/>
    <property type="match status" value="1"/>
</dbReference>
<evidence type="ECO:0000313" key="2">
    <source>
        <dbReference type="EMBL" id="AHF24493.1"/>
    </source>
</evidence>
<dbReference type="SMART" id="SM00850">
    <property type="entry name" value="LytTR"/>
    <property type="match status" value="1"/>
</dbReference>
<reference evidence="2" key="1">
    <citation type="journal article" date="2013" name="PLoS ONE">
        <title>Metagenomic insights into the carbohydrate-active enzymes carried by the microorganisms adhering to solid digesta in the rumen of cows.</title>
        <authorList>
            <person name="Wang L."/>
            <person name="Hatem A."/>
            <person name="Catalyurek U.V."/>
            <person name="Morrison M."/>
            <person name="Yu Z."/>
        </authorList>
    </citation>
    <scope>NUCLEOTIDE SEQUENCE</scope>
</reference>
<dbReference type="PROSITE" id="PS50930">
    <property type="entry name" value="HTH_LYTTR"/>
    <property type="match status" value="1"/>
</dbReference>
<feature type="domain" description="HTH LytTR-type" evidence="1">
    <location>
        <begin position="60"/>
        <end position="158"/>
    </location>
</feature>
<dbReference type="PANTHER" id="PTHR37299">
    <property type="entry name" value="TRANSCRIPTIONAL REGULATOR-RELATED"/>
    <property type="match status" value="1"/>
</dbReference>
<proteinExistence type="predicted"/>
<dbReference type="Pfam" id="PF04397">
    <property type="entry name" value="LytTR"/>
    <property type="match status" value="1"/>
</dbReference>
<evidence type="ECO:0000259" key="1">
    <source>
        <dbReference type="PROSITE" id="PS50930"/>
    </source>
</evidence>
<name>W0FI99_9BACT</name>
<dbReference type="EMBL" id="KC246795">
    <property type="protein sequence ID" value="AHF24493.1"/>
    <property type="molecule type" value="Genomic_DNA"/>
</dbReference>
<dbReference type="GO" id="GO:0000156">
    <property type="term" value="F:phosphorelay response regulator activity"/>
    <property type="evidence" value="ECO:0007669"/>
    <property type="project" value="InterPro"/>
</dbReference>
<dbReference type="InterPro" id="IPR046947">
    <property type="entry name" value="LytR-like"/>
</dbReference>
<keyword evidence="2" id="KW-0238">DNA-binding</keyword>
<protein>
    <submittedName>
        <fullName evidence="2">LytTr DNA-binding domain protein</fullName>
    </submittedName>
</protein>